<proteinExistence type="predicted"/>
<dbReference type="Proteomes" id="UP001299546">
    <property type="component" value="Unassembled WGS sequence"/>
</dbReference>
<dbReference type="CDD" id="cd00118">
    <property type="entry name" value="LysM"/>
    <property type="match status" value="1"/>
</dbReference>
<sequence length="130" mass="14883">MKKQSIANCKGSMLKRRRGHKNLLSVSRMLGGIFAVILVLACSFGFGSFFSSAHGNEQPHNVDYKYYKSIEIQKGDSLWSIAETYMNDKYDSVHEYIDELVSINNMNANKIDAIQEGDYLMVAYYDNEYK</sequence>
<dbReference type="PROSITE" id="PS51782">
    <property type="entry name" value="LYSM"/>
    <property type="match status" value="1"/>
</dbReference>
<accession>A0ABS8DCK8</accession>
<dbReference type="Gene3D" id="3.10.350.10">
    <property type="entry name" value="LysM domain"/>
    <property type="match status" value="1"/>
</dbReference>
<evidence type="ECO:0000259" key="1">
    <source>
        <dbReference type="PROSITE" id="PS51782"/>
    </source>
</evidence>
<dbReference type="RefSeq" id="WP_082891589.1">
    <property type="nucleotide sequence ID" value="NZ_JAJCIQ010000001.1"/>
</dbReference>
<dbReference type="EMBL" id="JAJCIS010000001">
    <property type="protein sequence ID" value="MCB7386148.1"/>
    <property type="molecule type" value="Genomic_DNA"/>
</dbReference>
<gene>
    <name evidence="2" type="ORF">LIZ65_02505</name>
</gene>
<dbReference type="InterPro" id="IPR036779">
    <property type="entry name" value="LysM_dom_sf"/>
</dbReference>
<dbReference type="SUPFAM" id="SSF54106">
    <property type="entry name" value="LysM domain"/>
    <property type="match status" value="1"/>
</dbReference>
<dbReference type="InterPro" id="IPR018392">
    <property type="entry name" value="LysM"/>
</dbReference>
<reference evidence="2 3" key="1">
    <citation type="submission" date="2021-10" db="EMBL/GenBank/DDBJ databases">
        <title>Collection of gut derived symbiotic bacterial strains cultured from healthy donors.</title>
        <authorList>
            <person name="Lin H."/>
            <person name="Littmann E."/>
            <person name="Kohout C."/>
            <person name="Pamer E.G."/>
        </authorList>
    </citation>
    <scope>NUCLEOTIDE SEQUENCE [LARGE SCALE GENOMIC DNA]</scope>
    <source>
        <strain evidence="2 3">DFI.1.165</strain>
    </source>
</reference>
<name>A0ABS8DCK8_9FIRM</name>
<evidence type="ECO:0000313" key="3">
    <source>
        <dbReference type="Proteomes" id="UP001299546"/>
    </source>
</evidence>
<protein>
    <submittedName>
        <fullName evidence="2">LysM peptidoglycan-binding domain-containing protein</fullName>
    </submittedName>
</protein>
<evidence type="ECO:0000313" key="2">
    <source>
        <dbReference type="EMBL" id="MCB7386148.1"/>
    </source>
</evidence>
<keyword evidence="3" id="KW-1185">Reference proteome</keyword>
<comment type="caution">
    <text evidence="2">The sequence shown here is derived from an EMBL/GenBank/DDBJ whole genome shotgun (WGS) entry which is preliminary data.</text>
</comment>
<feature type="domain" description="LysM" evidence="1">
    <location>
        <begin position="68"/>
        <end position="122"/>
    </location>
</feature>
<dbReference type="Pfam" id="PF01476">
    <property type="entry name" value="LysM"/>
    <property type="match status" value="1"/>
</dbReference>
<organism evidence="2 3">
    <name type="scientific">Bariatricus massiliensis</name>
    <dbReference type="NCBI Taxonomy" id="1745713"/>
    <lineage>
        <taxon>Bacteria</taxon>
        <taxon>Bacillati</taxon>
        <taxon>Bacillota</taxon>
        <taxon>Clostridia</taxon>
        <taxon>Lachnospirales</taxon>
        <taxon>Lachnospiraceae</taxon>
        <taxon>Bariatricus</taxon>
    </lineage>
</organism>